<organism evidence="2 3">
    <name type="scientific">Flavobacterium hiemivividum</name>
    <dbReference type="NCBI Taxonomy" id="2541734"/>
    <lineage>
        <taxon>Bacteria</taxon>
        <taxon>Pseudomonadati</taxon>
        <taxon>Bacteroidota</taxon>
        <taxon>Flavobacteriia</taxon>
        <taxon>Flavobacteriales</taxon>
        <taxon>Flavobacteriaceae</taxon>
        <taxon>Flavobacterium</taxon>
    </lineage>
</organism>
<keyword evidence="1 2" id="KW-0808">Transferase</keyword>
<keyword evidence="3" id="KW-1185">Reference proteome</keyword>
<dbReference type="RefSeq" id="WP_132110231.1">
    <property type="nucleotide sequence ID" value="NZ_SMFO01000004.1"/>
</dbReference>
<dbReference type="Gene3D" id="3.40.50.2000">
    <property type="entry name" value="Glycogen Phosphorylase B"/>
    <property type="match status" value="2"/>
</dbReference>
<dbReference type="EMBL" id="SMFO01000004">
    <property type="protein sequence ID" value="TDE04575.1"/>
    <property type="molecule type" value="Genomic_DNA"/>
</dbReference>
<protein>
    <submittedName>
        <fullName evidence="2">Glycosyltransferase</fullName>
    </submittedName>
</protein>
<dbReference type="PANTHER" id="PTHR46401:SF2">
    <property type="entry name" value="GLYCOSYLTRANSFERASE WBBK-RELATED"/>
    <property type="match status" value="1"/>
</dbReference>
<evidence type="ECO:0000313" key="3">
    <source>
        <dbReference type="Proteomes" id="UP000294597"/>
    </source>
</evidence>
<dbReference type="PANTHER" id="PTHR46401">
    <property type="entry name" value="GLYCOSYLTRANSFERASE WBBK-RELATED"/>
    <property type="match status" value="1"/>
</dbReference>
<accession>A0A4R5D2R8</accession>
<dbReference type="GO" id="GO:0016757">
    <property type="term" value="F:glycosyltransferase activity"/>
    <property type="evidence" value="ECO:0007669"/>
    <property type="project" value="TreeGrafter"/>
</dbReference>
<name>A0A4R5D2R8_9FLAO</name>
<comment type="caution">
    <text evidence="2">The sequence shown here is derived from an EMBL/GenBank/DDBJ whole genome shotgun (WGS) entry which is preliminary data.</text>
</comment>
<evidence type="ECO:0000256" key="1">
    <source>
        <dbReference type="ARBA" id="ARBA00022679"/>
    </source>
</evidence>
<dbReference type="GO" id="GO:0009103">
    <property type="term" value="P:lipopolysaccharide biosynthetic process"/>
    <property type="evidence" value="ECO:0007669"/>
    <property type="project" value="TreeGrafter"/>
</dbReference>
<reference evidence="2 3" key="1">
    <citation type="submission" date="2019-03" db="EMBL/GenBank/DDBJ databases">
        <title>Flavobacterium TSA-D2 sp. nov., isolated from arctic soil.</title>
        <authorList>
            <person name="Chaudhary D.K."/>
        </authorList>
    </citation>
    <scope>NUCLEOTIDE SEQUENCE [LARGE SCALE GENOMIC DNA]</scope>
    <source>
        <strain evidence="2 3">TSA-D2</strain>
    </source>
</reference>
<gene>
    <name evidence="2" type="ORF">E0F98_07965</name>
</gene>
<dbReference type="Pfam" id="PF13692">
    <property type="entry name" value="Glyco_trans_1_4"/>
    <property type="match status" value="1"/>
</dbReference>
<sequence>MKVLIVNTFDRGGAANSCLRLHRALLESVTDSKVLLRDKTKRINQTIPFNQPPVQFSLIEKIQKKIVRILKQLKILKTNTSTPENKFIASRRNGLEMFSFPNSPFDITECKEYQDADIINLHWVANFLDYRTFFERNTKPVVWTLHDMNPFTGGEHYLEKYLGIDEEGFPQKRILSVEELQNSDKNQYIKKKALLNCTNLTIVAPSQWLANEAKKSELFKSREVVCIPYGLDSDIFAPRDKQYSRNLLNIPLDKKVILFVADSISNNRKGFVFLKKAFEQLEMQNVVLCAIGNKNSELESVNNIIELGPIYDERLMSIVYSAADVFVIPSLMDNLPNTVLESLMCGTPVIGFPVGGIVDMVQHGENGMLTKDISVKSLLESLQEFLKSDSVFDSSQIRINAVKKYDLKVQALEYKKIFETILANTNN</sequence>
<dbReference type="Proteomes" id="UP000294597">
    <property type="component" value="Unassembled WGS sequence"/>
</dbReference>
<dbReference type="SUPFAM" id="SSF53756">
    <property type="entry name" value="UDP-Glycosyltransferase/glycogen phosphorylase"/>
    <property type="match status" value="1"/>
</dbReference>
<proteinExistence type="predicted"/>
<dbReference type="AlphaFoldDB" id="A0A4R5D2R8"/>
<evidence type="ECO:0000313" key="2">
    <source>
        <dbReference type="EMBL" id="TDE04575.1"/>
    </source>
</evidence>